<dbReference type="Proteomes" id="UP000483261">
    <property type="component" value="Unassembled WGS sequence"/>
</dbReference>
<evidence type="ECO:0000313" key="3">
    <source>
        <dbReference type="Proteomes" id="UP000483261"/>
    </source>
</evidence>
<dbReference type="GO" id="GO:0016740">
    <property type="term" value="F:transferase activity"/>
    <property type="evidence" value="ECO:0007669"/>
    <property type="project" value="UniProtKB-KW"/>
</dbReference>
<keyword evidence="3" id="KW-1185">Reference proteome</keyword>
<name>A0A6M1QXR0_9ACTN</name>
<dbReference type="Gene3D" id="3.90.1200.10">
    <property type="match status" value="1"/>
</dbReference>
<protein>
    <submittedName>
        <fullName evidence="2">Phosphotransferase</fullName>
    </submittedName>
</protein>
<proteinExistence type="predicted"/>
<dbReference type="SUPFAM" id="SSF56112">
    <property type="entry name" value="Protein kinase-like (PK-like)"/>
    <property type="match status" value="1"/>
</dbReference>
<dbReference type="AlphaFoldDB" id="A0A6M1QXR0"/>
<dbReference type="EMBL" id="JAALAA010000005">
    <property type="protein sequence ID" value="NGN92460.1"/>
    <property type="molecule type" value="Genomic_DNA"/>
</dbReference>
<comment type="caution">
    <text evidence="2">The sequence shown here is derived from an EMBL/GenBank/DDBJ whole genome shotgun (WGS) entry which is preliminary data.</text>
</comment>
<evidence type="ECO:0000259" key="1">
    <source>
        <dbReference type="Pfam" id="PF01636"/>
    </source>
</evidence>
<dbReference type="InterPro" id="IPR011009">
    <property type="entry name" value="Kinase-like_dom_sf"/>
</dbReference>
<dbReference type="Pfam" id="PF01636">
    <property type="entry name" value="APH"/>
    <property type="match status" value="1"/>
</dbReference>
<feature type="domain" description="Aminoglycoside phosphotransferase" evidence="1">
    <location>
        <begin position="178"/>
        <end position="245"/>
    </location>
</feature>
<dbReference type="InterPro" id="IPR002575">
    <property type="entry name" value="Aminoglycoside_PTrfase"/>
</dbReference>
<gene>
    <name evidence="2" type="ORF">G5C66_06850</name>
</gene>
<reference evidence="2 3" key="1">
    <citation type="submission" date="2020-02" db="EMBL/GenBank/DDBJ databases">
        <title>Whole-genome analyses of novel actinobacteria.</title>
        <authorList>
            <person name="Sahin N."/>
        </authorList>
    </citation>
    <scope>NUCLEOTIDE SEQUENCE [LARGE SCALE GENOMIC DNA]</scope>
    <source>
        <strain evidence="2 3">KC13</strain>
    </source>
</reference>
<dbReference type="RefSeq" id="WP_165110231.1">
    <property type="nucleotide sequence ID" value="NZ_JAALAA010000005.1"/>
</dbReference>
<sequence length="273" mass="30202">MTDTQTPSTPISMLWESADPHAALTERFRFTSTSDANAWLRDTLAEHWGLRVEACERLVISDANCLAWITVDDGRMMIAKWSMEPRLFGRLAAIARLTGWLGERGIPVSMPHPARDGRVQVEVDGFSIGLQRVIDGELLDIADAAQVEAAGEMLARMHTEMASYPEQIPTDEPPAPGTQLVGNDFRSANILWVDGGIVAVLDLEEATYRRRVDDLAQAAVLLGTRYHDWRPTPVEVRAAFVAAYERVLPLEEDEAGALDDIVEAHLAHIPWPA</sequence>
<organism evidence="2 3">
    <name type="scientific">Nocardioides turkmenicus</name>
    <dbReference type="NCBI Taxonomy" id="2711220"/>
    <lineage>
        <taxon>Bacteria</taxon>
        <taxon>Bacillati</taxon>
        <taxon>Actinomycetota</taxon>
        <taxon>Actinomycetes</taxon>
        <taxon>Propionibacteriales</taxon>
        <taxon>Nocardioidaceae</taxon>
        <taxon>Nocardioides</taxon>
    </lineage>
</organism>
<keyword evidence="2" id="KW-0808">Transferase</keyword>
<accession>A0A6M1QXR0</accession>
<evidence type="ECO:0000313" key="2">
    <source>
        <dbReference type="EMBL" id="NGN92460.1"/>
    </source>
</evidence>